<protein>
    <submittedName>
        <fullName evidence="2">Uncharacterized protein</fullName>
    </submittedName>
</protein>
<evidence type="ECO:0000313" key="2">
    <source>
        <dbReference type="EMBL" id="TSE22467.1"/>
    </source>
</evidence>
<reference evidence="2 3" key="1">
    <citation type="submission" date="2019-07" db="EMBL/GenBank/DDBJ databases">
        <title>Tepidimonas sediminis YIM 72259 draft genome.</title>
        <authorList>
            <person name="Da Costa M.S."/>
            <person name="Froufe H.J.C."/>
            <person name="Egas C."/>
            <person name="Albuquerque L."/>
        </authorList>
    </citation>
    <scope>NUCLEOTIDE SEQUENCE [LARGE SCALE GENOMIC DNA]</scope>
    <source>
        <strain evidence="2 3">YIM 72259</strain>
    </source>
</reference>
<organism evidence="2 3">
    <name type="scientific">Tepidimonas sediminis</name>
    <dbReference type="NCBI Taxonomy" id="2588941"/>
    <lineage>
        <taxon>Bacteria</taxon>
        <taxon>Pseudomonadati</taxon>
        <taxon>Pseudomonadota</taxon>
        <taxon>Betaproteobacteria</taxon>
        <taxon>Burkholderiales</taxon>
        <taxon>Tepidimonas</taxon>
    </lineage>
</organism>
<proteinExistence type="predicted"/>
<accession>A0A554WFX2</accession>
<keyword evidence="3" id="KW-1185">Reference proteome</keyword>
<evidence type="ECO:0000313" key="3">
    <source>
        <dbReference type="Proteomes" id="UP000320225"/>
    </source>
</evidence>
<keyword evidence="1" id="KW-1133">Transmembrane helix</keyword>
<evidence type="ECO:0000256" key="1">
    <source>
        <dbReference type="SAM" id="Phobius"/>
    </source>
</evidence>
<comment type="caution">
    <text evidence="2">The sequence shown here is derived from an EMBL/GenBank/DDBJ whole genome shotgun (WGS) entry which is preliminary data.</text>
</comment>
<feature type="transmembrane region" description="Helical" evidence="1">
    <location>
        <begin position="20"/>
        <end position="37"/>
    </location>
</feature>
<dbReference type="AlphaFoldDB" id="A0A554WFX2"/>
<keyword evidence="1" id="KW-0812">Transmembrane</keyword>
<sequence length="54" mass="5930">MDAPLPPAATAPTGARWLRRLAWAAVLGAGLAVFAWYRSPAFLQQLADRLWSCF</sequence>
<dbReference type="EMBL" id="VJND01000025">
    <property type="protein sequence ID" value="TSE22467.1"/>
    <property type="molecule type" value="Genomic_DNA"/>
</dbReference>
<dbReference type="Proteomes" id="UP000320225">
    <property type="component" value="Unassembled WGS sequence"/>
</dbReference>
<keyword evidence="1" id="KW-0472">Membrane</keyword>
<name>A0A554WFX2_9BURK</name>
<gene>
    <name evidence="2" type="ORF">Tsedi_02383</name>
</gene>